<evidence type="ECO:0000313" key="1">
    <source>
        <dbReference type="EMBL" id="VEU80934.1"/>
    </source>
</evidence>
<dbReference type="OrthoDB" id="411382at2"/>
<keyword evidence="2" id="KW-1185">Reference proteome</keyword>
<organism evidence="1 2">
    <name type="scientific">Haploplasma axanthum</name>
    <name type="common">Acholeplasma axanthum</name>
    <dbReference type="NCBI Taxonomy" id="29552"/>
    <lineage>
        <taxon>Bacteria</taxon>
        <taxon>Bacillati</taxon>
        <taxon>Mycoplasmatota</taxon>
        <taxon>Mollicutes</taxon>
        <taxon>Acholeplasmatales</taxon>
        <taxon>Acholeplasmataceae</taxon>
        <taxon>Haploplasma</taxon>
    </lineage>
</organism>
<proteinExistence type="predicted"/>
<dbReference type="AlphaFoldDB" id="A0A449BEP9"/>
<sequence>MAIIKTLDSRVGIEVSYHRIIGINLNYRDKKAVLCVASYISKEKRINNFEALEVVDIEVPDTDFELFVGEDPRGIAYLWLKENVEGFDESIDDLEKVEEVWWLENLIKQN</sequence>
<name>A0A449BEP9_HAPAX</name>
<gene>
    <name evidence="1" type="ORF">NCTC10138_01322</name>
</gene>
<accession>A0A449BEP9</accession>
<reference evidence="1 2" key="1">
    <citation type="submission" date="2019-01" db="EMBL/GenBank/DDBJ databases">
        <authorList>
            <consortium name="Pathogen Informatics"/>
        </authorList>
    </citation>
    <scope>NUCLEOTIDE SEQUENCE [LARGE SCALE GENOMIC DNA]</scope>
    <source>
        <strain evidence="1 2">NCTC10138</strain>
    </source>
</reference>
<dbReference type="KEGG" id="aaxa:NCTC10138_01322"/>
<evidence type="ECO:0000313" key="2">
    <source>
        <dbReference type="Proteomes" id="UP000289841"/>
    </source>
</evidence>
<dbReference type="STRING" id="1278311.GCA_000428705_00013"/>
<protein>
    <submittedName>
        <fullName evidence="1">Uncharacterized protein</fullName>
    </submittedName>
</protein>
<dbReference type="Proteomes" id="UP000289841">
    <property type="component" value="Chromosome"/>
</dbReference>
<dbReference type="EMBL" id="LR215048">
    <property type="protein sequence ID" value="VEU80934.1"/>
    <property type="molecule type" value="Genomic_DNA"/>
</dbReference>